<protein>
    <recommendedName>
        <fullName evidence="1">UBC core domain-containing protein</fullName>
    </recommendedName>
</protein>
<dbReference type="InterPro" id="IPR000608">
    <property type="entry name" value="UBC"/>
</dbReference>
<evidence type="ECO:0000259" key="1">
    <source>
        <dbReference type="PROSITE" id="PS50127"/>
    </source>
</evidence>
<evidence type="ECO:0000313" key="2">
    <source>
        <dbReference type="EMBL" id="CAG9322704.1"/>
    </source>
</evidence>
<feature type="domain" description="UBC core" evidence="1">
    <location>
        <begin position="1"/>
        <end position="146"/>
    </location>
</feature>
<dbReference type="PANTHER" id="PTHR24067">
    <property type="entry name" value="UBIQUITIN-CONJUGATING ENZYME E2"/>
    <property type="match status" value="1"/>
</dbReference>
<sequence>MESRIHKEFNDFTSNSIENCSIEMQSDNSFIWNAAILGPLETPYEGGYFFLRITIPEDYPIKPPNVQFTTKIYHQNINPDGKFCSYHCFWKDNWSAAKTIRGVIEYIIDLLKNPIADCNADHNFDDINDTEKFKRTARIWTQRYAM</sequence>
<dbReference type="Gene3D" id="3.10.110.10">
    <property type="entry name" value="Ubiquitin Conjugating Enzyme"/>
    <property type="match status" value="1"/>
</dbReference>
<dbReference type="InterPro" id="IPR016135">
    <property type="entry name" value="UBQ-conjugating_enzyme/RWD"/>
</dbReference>
<evidence type="ECO:0000313" key="3">
    <source>
        <dbReference type="Proteomes" id="UP001162131"/>
    </source>
</evidence>
<dbReference type="Proteomes" id="UP001162131">
    <property type="component" value="Unassembled WGS sequence"/>
</dbReference>
<dbReference type="PROSITE" id="PS50127">
    <property type="entry name" value="UBC_2"/>
    <property type="match status" value="1"/>
</dbReference>
<dbReference type="SMART" id="SM00212">
    <property type="entry name" value="UBCc"/>
    <property type="match status" value="1"/>
</dbReference>
<reference evidence="2" key="1">
    <citation type="submission" date="2021-09" db="EMBL/GenBank/DDBJ databases">
        <authorList>
            <consortium name="AG Swart"/>
            <person name="Singh M."/>
            <person name="Singh A."/>
            <person name="Seah K."/>
            <person name="Emmerich C."/>
        </authorList>
    </citation>
    <scope>NUCLEOTIDE SEQUENCE</scope>
    <source>
        <strain evidence="2">ATCC30299</strain>
    </source>
</reference>
<comment type="caution">
    <text evidence="2">The sequence shown here is derived from an EMBL/GenBank/DDBJ whole genome shotgun (WGS) entry which is preliminary data.</text>
</comment>
<accession>A0AAU9J641</accession>
<name>A0AAU9J641_9CILI</name>
<organism evidence="2 3">
    <name type="scientific">Blepharisma stoltei</name>
    <dbReference type="NCBI Taxonomy" id="1481888"/>
    <lineage>
        <taxon>Eukaryota</taxon>
        <taxon>Sar</taxon>
        <taxon>Alveolata</taxon>
        <taxon>Ciliophora</taxon>
        <taxon>Postciliodesmatophora</taxon>
        <taxon>Heterotrichea</taxon>
        <taxon>Heterotrichida</taxon>
        <taxon>Blepharismidae</taxon>
        <taxon>Blepharisma</taxon>
    </lineage>
</organism>
<dbReference type="InterPro" id="IPR050113">
    <property type="entry name" value="Ub_conjugating_enzyme"/>
</dbReference>
<dbReference type="Pfam" id="PF00179">
    <property type="entry name" value="UQ_con"/>
    <property type="match status" value="1"/>
</dbReference>
<keyword evidence="3" id="KW-1185">Reference proteome</keyword>
<dbReference type="AlphaFoldDB" id="A0AAU9J641"/>
<proteinExistence type="predicted"/>
<dbReference type="SUPFAM" id="SSF54495">
    <property type="entry name" value="UBC-like"/>
    <property type="match status" value="1"/>
</dbReference>
<dbReference type="EMBL" id="CAJZBQ010000032">
    <property type="protein sequence ID" value="CAG9322704.1"/>
    <property type="molecule type" value="Genomic_DNA"/>
</dbReference>
<gene>
    <name evidence="2" type="ORF">BSTOLATCC_MIC31822</name>
</gene>